<evidence type="ECO:0000256" key="4">
    <source>
        <dbReference type="ARBA" id="ARBA00022989"/>
    </source>
</evidence>
<accession>E4MSI8</accession>
<feature type="transmembrane region" description="Helical" evidence="6">
    <location>
        <begin position="213"/>
        <end position="235"/>
    </location>
</feature>
<feature type="transmembrane region" description="Helical" evidence="6">
    <location>
        <begin position="136"/>
        <end position="163"/>
    </location>
</feature>
<evidence type="ECO:0000256" key="5">
    <source>
        <dbReference type="ARBA" id="ARBA00023136"/>
    </source>
</evidence>
<dbReference type="InterPro" id="IPR054319">
    <property type="entry name" value="PspC-rel_ToastRack"/>
</dbReference>
<dbReference type="HOGENOM" id="CLU_017085_0_0_10"/>
<dbReference type="InterPro" id="IPR052027">
    <property type="entry name" value="PspC"/>
</dbReference>
<keyword evidence="5 6" id="KW-0472">Membrane</keyword>
<dbReference type="Pfam" id="PF22571">
    <property type="entry name" value="LiaI-LiaF-TM_PspC"/>
    <property type="match status" value="1"/>
</dbReference>
<keyword evidence="4 6" id="KW-1133">Transmembrane helix</keyword>
<feature type="domain" description="PspC-related transmembrane region" evidence="8">
    <location>
        <begin position="208"/>
        <end position="327"/>
    </location>
</feature>
<dbReference type="PANTHER" id="PTHR33885:SF3">
    <property type="entry name" value="PHAGE SHOCK PROTEIN C"/>
    <property type="match status" value="1"/>
</dbReference>
<dbReference type="Proteomes" id="UP000005391">
    <property type="component" value="Unassembled WGS sequence"/>
</dbReference>
<evidence type="ECO:0000256" key="1">
    <source>
        <dbReference type="ARBA" id="ARBA00004162"/>
    </source>
</evidence>
<feature type="domain" description="PspC-related ToastRack" evidence="9">
    <location>
        <begin position="385"/>
        <end position="485"/>
    </location>
</feature>
<organism evidence="10 11">
    <name type="scientific">Capnocytophaga ochracea F0287</name>
    <dbReference type="NCBI Taxonomy" id="873517"/>
    <lineage>
        <taxon>Bacteria</taxon>
        <taxon>Pseudomonadati</taxon>
        <taxon>Bacteroidota</taxon>
        <taxon>Flavobacteriia</taxon>
        <taxon>Flavobacteriales</taxon>
        <taxon>Flavobacteriaceae</taxon>
        <taxon>Capnocytophaga</taxon>
    </lineage>
</organism>
<gene>
    <name evidence="10" type="ORF">HMPREF1977_1361</name>
</gene>
<dbReference type="Pfam" id="PF04024">
    <property type="entry name" value="PspC"/>
    <property type="match status" value="1"/>
</dbReference>
<name>E4MSI8_CAPOC</name>
<feature type="transmembrane region" description="Helical" evidence="6">
    <location>
        <begin position="267"/>
        <end position="288"/>
    </location>
</feature>
<evidence type="ECO:0000259" key="7">
    <source>
        <dbReference type="Pfam" id="PF04024"/>
    </source>
</evidence>
<evidence type="ECO:0000259" key="9">
    <source>
        <dbReference type="Pfam" id="PF22744"/>
    </source>
</evidence>
<comment type="subcellular location">
    <subcellularLocation>
        <location evidence="1">Cell membrane</location>
        <topology evidence="1">Single-pass membrane protein</topology>
    </subcellularLocation>
</comment>
<evidence type="ECO:0000313" key="11">
    <source>
        <dbReference type="Proteomes" id="UP000005391"/>
    </source>
</evidence>
<feature type="domain" description="Phage shock protein PspC N-terminal" evidence="7">
    <location>
        <begin position="105"/>
        <end position="169"/>
    </location>
</feature>
<dbReference type="InterPro" id="IPR007168">
    <property type="entry name" value="Phageshock_PspC_N"/>
</dbReference>
<dbReference type="InterPro" id="IPR054321">
    <property type="entry name" value="PspC-rel_TM"/>
</dbReference>
<dbReference type="EMBL" id="AEOH01000037">
    <property type="protein sequence ID" value="EFS97378.1"/>
    <property type="molecule type" value="Genomic_DNA"/>
</dbReference>
<evidence type="ECO:0000259" key="8">
    <source>
        <dbReference type="Pfam" id="PF22571"/>
    </source>
</evidence>
<keyword evidence="2" id="KW-1003">Cell membrane</keyword>
<dbReference type="AlphaFoldDB" id="E4MSI8"/>
<dbReference type="eggNOG" id="COG1983">
    <property type="taxonomic scope" value="Bacteria"/>
</dbReference>
<dbReference type="RefSeq" id="WP_002673692.1">
    <property type="nucleotide sequence ID" value="NZ_GL573160.1"/>
</dbReference>
<sequence>MDKIKNISLGGFSFIIEETAYNALNNYLNEVRNHLNQNTDREEILYDVEQRMAELLKVRLKEREVVIGQDVQYLIEVLGRPEQYVESEETSSAETKFTFSSLKERKLYRDIDDKKIGGVLSGIAHYLQYDVTWVRIFFLLVLLVNIFILHFFTSALLLLYIVFWTVVPPARTAAQKLEMKGEAVTIDSLSNFSFTGKETLKPERNGFPVLLKVILYFIAIILLLPLLISLVAVVLSLFGITVFGSISLLALNDFLPFIVTATWQRSLLYLSLILLFLLPVSVVVLLSLKLFIKSFRTPKIWVIANVLALVIGLIGLLTVGGTLGKEFITKTHVEEKIPLTTLSDTLVAEKIRKEYGFNSPIIPINTDTLMVKDCSFFIDTLPQGAVPYLQYIRTARGSNTVEAKKNAQSPIYPLTIKGNHISFPYYYQIAKGNVYRGQEVKIKLFVPIGTYVRTLNETFFSQKGGRWLNENGLYKVSKDSIYEVTAK</sequence>
<feature type="transmembrane region" description="Helical" evidence="6">
    <location>
        <begin position="300"/>
        <end position="323"/>
    </location>
</feature>
<dbReference type="GO" id="GO:0005886">
    <property type="term" value="C:plasma membrane"/>
    <property type="evidence" value="ECO:0007669"/>
    <property type="project" value="UniProtKB-SubCell"/>
</dbReference>
<evidence type="ECO:0000256" key="3">
    <source>
        <dbReference type="ARBA" id="ARBA00022692"/>
    </source>
</evidence>
<evidence type="ECO:0000313" key="10">
    <source>
        <dbReference type="EMBL" id="EFS97378.1"/>
    </source>
</evidence>
<dbReference type="PANTHER" id="PTHR33885">
    <property type="entry name" value="PHAGE SHOCK PROTEIN C"/>
    <property type="match status" value="1"/>
</dbReference>
<dbReference type="Pfam" id="PF22744">
    <property type="entry name" value="Toast-rack_PspC-Cterm"/>
    <property type="match status" value="1"/>
</dbReference>
<keyword evidence="3 6" id="KW-0812">Transmembrane</keyword>
<evidence type="ECO:0000256" key="6">
    <source>
        <dbReference type="SAM" id="Phobius"/>
    </source>
</evidence>
<comment type="caution">
    <text evidence="10">The sequence shown here is derived from an EMBL/GenBank/DDBJ whole genome shotgun (WGS) entry which is preliminary data.</text>
</comment>
<protein>
    <submittedName>
        <fullName evidence="10">PspC domain protein</fullName>
    </submittedName>
</protein>
<evidence type="ECO:0000256" key="2">
    <source>
        <dbReference type="ARBA" id="ARBA00022475"/>
    </source>
</evidence>
<reference evidence="10 11" key="1">
    <citation type="submission" date="2010-10" db="EMBL/GenBank/DDBJ databases">
        <authorList>
            <person name="Muzny D."/>
            <person name="Qin X."/>
            <person name="Deng J."/>
            <person name="Jiang H."/>
            <person name="Liu Y."/>
            <person name="Qu J."/>
            <person name="Song X.-Z."/>
            <person name="Zhang L."/>
            <person name="Thornton R."/>
            <person name="Coyle M."/>
            <person name="Francisco L."/>
            <person name="Jackson L."/>
            <person name="Javaid M."/>
            <person name="Korchina V."/>
            <person name="Kovar C."/>
            <person name="Mata R."/>
            <person name="Mathew T."/>
            <person name="Ngo R."/>
            <person name="Nguyen L."/>
            <person name="Nguyen N."/>
            <person name="Okwuonu G."/>
            <person name="Ongeri F."/>
            <person name="Pham C."/>
            <person name="Simmons D."/>
            <person name="Wilczek-Boney K."/>
            <person name="Hale W."/>
            <person name="Jakkamsetti A."/>
            <person name="Pham P."/>
            <person name="Ruth R."/>
            <person name="San Lucas F."/>
            <person name="Warren J."/>
            <person name="Zhang J."/>
            <person name="Zhao Z."/>
            <person name="Zhou C."/>
            <person name="Zhu D."/>
            <person name="Lee S."/>
            <person name="Bess C."/>
            <person name="Blankenburg K."/>
            <person name="Forbes L."/>
            <person name="Fu Q."/>
            <person name="Gubbala S."/>
            <person name="Hirani K."/>
            <person name="Jayaseelan J.C."/>
            <person name="Lara F."/>
            <person name="Munidasa M."/>
            <person name="Palculict T."/>
            <person name="Patil S."/>
            <person name="Pu L.-L."/>
            <person name="Saada N."/>
            <person name="Tang L."/>
            <person name="Weissenberger G."/>
            <person name="Zhu Y."/>
            <person name="Hemphill L."/>
            <person name="Shang Y."/>
            <person name="Youmans B."/>
            <person name="Ayvaz T."/>
            <person name="Ross M."/>
            <person name="Santibanez J."/>
            <person name="Aqrawi P."/>
            <person name="Gross S."/>
            <person name="Joshi V."/>
            <person name="Fowler G."/>
            <person name="Nazareth L."/>
            <person name="Reid J."/>
            <person name="Worley K."/>
            <person name="Petrosino J."/>
            <person name="Highlander S."/>
            <person name="Gibbs R."/>
        </authorList>
    </citation>
    <scope>NUCLEOTIDE SEQUENCE [LARGE SCALE GENOMIC DNA]</scope>
    <source>
        <strain evidence="10 11">F0287</strain>
    </source>
</reference>
<proteinExistence type="predicted"/>